<dbReference type="InterPro" id="IPR036388">
    <property type="entry name" value="WH-like_DNA-bd_sf"/>
</dbReference>
<dbReference type="GO" id="GO:0003700">
    <property type="term" value="F:DNA-binding transcription factor activity"/>
    <property type="evidence" value="ECO:0007669"/>
    <property type="project" value="InterPro"/>
</dbReference>
<dbReference type="OrthoDB" id="8680240at2"/>
<dbReference type="InterPro" id="IPR036390">
    <property type="entry name" value="WH_DNA-bd_sf"/>
</dbReference>
<organism evidence="4 5">
    <name type="scientific">Arthrobacter cupressi</name>
    <dbReference type="NCBI Taxonomy" id="1045773"/>
    <lineage>
        <taxon>Bacteria</taxon>
        <taxon>Bacillati</taxon>
        <taxon>Actinomycetota</taxon>
        <taxon>Actinomycetes</taxon>
        <taxon>Micrococcales</taxon>
        <taxon>Micrococcaceae</taxon>
        <taxon>Arthrobacter</taxon>
    </lineage>
</organism>
<accession>A0A1G8SKA8</accession>
<dbReference type="STRING" id="1045773.SAMN05216555_10947"/>
<dbReference type="SMART" id="SM00895">
    <property type="entry name" value="FCD"/>
    <property type="match status" value="1"/>
</dbReference>
<dbReference type="SUPFAM" id="SSF48008">
    <property type="entry name" value="GntR ligand-binding domain-like"/>
    <property type="match status" value="1"/>
</dbReference>
<dbReference type="EMBL" id="FNEI01000009">
    <property type="protein sequence ID" value="SDJ29604.1"/>
    <property type="molecule type" value="Genomic_DNA"/>
</dbReference>
<dbReference type="SMART" id="SM00345">
    <property type="entry name" value="HTH_GNTR"/>
    <property type="match status" value="1"/>
</dbReference>
<dbReference type="InterPro" id="IPR000524">
    <property type="entry name" value="Tscrpt_reg_HTH_GntR"/>
</dbReference>
<dbReference type="Proteomes" id="UP000182130">
    <property type="component" value="Unassembled WGS sequence"/>
</dbReference>
<keyword evidence="1" id="KW-0805">Transcription regulation</keyword>
<evidence type="ECO:0000256" key="3">
    <source>
        <dbReference type="ARBA" id="ARBA00023163"/>
    </source>
</evidence>
<dbReference type="Gene3D" id="1.10.10.10">
    <property type="entry name" value="Winged helix-like DNA-binding domain superfamily/Winged helix DNA-binding domain"/>
    <property type="match status" value="1"/>
</dbReference>
<dbReference type="SUPFAM" id="SSF46785">
    <property type="entry name" value="Winged helix' DNA-binding domain"/>
    <property type="match status" value="1"/>
</dbReference>
<keyword evidence="3" id="KW-0804">Transcription</keyword>
<dbReference type="AlphaFoldDB" id="A0A1G8SKA8"/>
<dbReference type="Gene3D" id="1.20.120.530">
    <property type="entry name" value="GntR ligand-binding domain-like"/>
    <property type="match status" value="1"/>
</dbReference>
<reference evidence="5" key="1">
    <citation type="submission" date="2016-10" db="EMBL/GenBank/DDBJ databases">
        <authorList>
            <person name="Varghese N."/>
            <person name="Submissions S."/>
        </authorList>
    </citation>
    <scope>NUCLEOTIDE SEQUENCE [LARGE SCALE GENOMIC DNA]</scope>
    <source>
        <strain evidence="5">CGMCC 1.10783</strain>
    </source>
</reference>
<protein>
    <submittedName>
        <fullName evidence="4">DNA-binding transcriptional regulator, GntR family</fullName>
    </submittedName>
</protein>
<dbReference type="PRINTS" id="PR00035">
    <property type="entry name" value="HTHGNTR"/>
</dbReference>
<evidence type="ECO:0000313" key="5">
    <source>
        <dbReference type="Proteomes" id="UP000182130"/>
    </source>
</evidence>
<name>A0A1G8SKA8_9MICC</name>
<dbReference type="CDD" id="cd07377">
    <property type="entry name" value="WHTH_GntR"/>
    <property type="match status" value="1"/>
</dbReference>
<keyword evidence="2 4" id="KW-0238">DNA-binding</keyword>
<dbReference type="Pfam" id="PF00392">
    <property type="entry name" value="GntR"/>
    <property type="match status" value="1"/>
</dbReference>
<keyword evidence="5" id="KW-1185">Reference proteome</keyword>
<dbReference type="Pfam" id="PF07729">
    <property type="entry name" value="FCD"/>
    <property type="match status" value="1"/>
</dbReference>
<dbReference type="RefSeq" id="WP_074589377.1">
    <property type="nucleotide sequence ID" value="NZ_FNEI01000009.1"/>
</dbReference>
<evidence type="ECO:0000313" key="4">
    <source>
        <dbReference type="EMBL" id="SDJ29604.1"/>
    </source>
</evidence>
<gene>
    <name evidence="4" type="ORF">SAMN05216555_10947</name>
</gene>
<dbReference type="GO" id="GO:0003677">
    <property type="term" value="F:DNA binding"/>
    <property type="evidence" value="ECO:0007669"/>
    <property type="project" value="UniProtKB-KW"/>
</dbReference>
<evidence type="ECO:0000256" key="1">
    <source>
        <dbReference type="ARBA" id="ARBA00023015"/>
    </source>
</evidence>
<dbReference type="PANTHER" id="PTHR43537">
    <property type="entry name" value="TRANSCRIPTIONAL REGULATOR, GNTR FAMILY"/>
    <property type="match status" value="1"/>
</dbReference>
<dbReference type="InterPro" id="IPR011711">
    <property type="entry name" value="GntR_C"/>
</dbReference>
<dbReference type="PROSITE" id="PS50949">
    <property type="entry name" value="HTH_GNTR"/>
    <property type="match status" value="1"/>
</dbReference>
<proteinExistence type="predicted"/>
<dbReference type="InterPro" id="IPR008920">
    <property type="entry name" value="TF_FadR/GntR_C"/>
</dbReference>
<sequence length="214" mass="24038">MEATFKWPSQRTTTPEGVYGVLRTAILDGTLPPGGQLREVHIATDLGISRSPLREAMSRLEEEGLIVKIPFRGSFVVEVSAREVAEIASVRLLVEPYAAELSAEVLCGPGRPQLMQTVEDLHRATEKNDIPASIDAHLRFHRLFYDFSGNSVLQNLWNGWETKLRLYLAVDHRTYSDLHVIAVEHQKLAELALEGDINRFRQELAAHFQTALQA</sequence>
<dbReference type="PANTHER" id="PTHR43537:SF45">
    <property type="entry name" value="GNTR FAMILY REGULATORY PROTEIN"/>
    <property type="match status" value="1"/>
</dbReference>
<evidence type="ECO:0000256" key="2">
    <source>
        <dbReference type="ARBA" id="ARBA00023125"/>
    </source>
</evidence>